<dbReference type="GO" id="GO:0016209">
    <property type="term" value="F:antioxidant activity"/>
    <property type="evidence" value="ECO:0007669"/>
    <property type="project" value="InterPro"/>
</dbReference>
<protein>
    <recommendedName>
        <fullName evidence="3">Thioredoxin domain-containing protein</fullName>
    </recommendedName>
</protein>
<dbReference type="SUPFAM" id="SSF52833">
    <property type="entry name" value="Thioredoxin-like"/>
    <property type="match status" value="1"/>
</dbReference>
<sequence length="220" mass="22985">MTDTAGPDVERPAPSRAEAPEVTRPVPDEGPRSNVRRTALVVAGVMVLLFGVLVVATKDSDDPKDPASSPLVGKPAPPLATTTLSGGSVDLRDYRGQWVLVNFFATWCVPCQQEHPELVRFAEQHAASGDASVISVAFQDQPEDLKAFFEKNGGDWPVAVGDTAPIALDFGVVKLPESYLVAPNGVIAAKVAGGVRADDLDRVISEVGGSAQEGRGGDGS</sequence>
<keyword evidence="2" id="KW-0472">Membrane</keyword>
<dbReference type="Pfam" id="PF00578">
    <property type="entry name" value="AhpC-TSA"/>
    <property type="match status" value="1"/>
</dbReference>
<evidence type="ECO:0000256" key="2">
    <source>
        <dbReference type="SAM" id="Phobius"/>
    </source>
</evidence>
<feature type="region of interest" description="Disordered" evidence="1">
    <location>
        <begin position="1"/>
        <end position="32"/>
    </location>
</feature>
<keyword evidence="5" id="KW-1185">Reference proteome</keyword>
<accession>R4YZ94</accession>
<evidence type="ECO:0000256" key="1">
    <source>
        <dbReference type="SAM" id="MobiDB-lite"/>
    </source>
</evidence>
<keyword evidence="2" id="KW-0812">Transmembrane</keyword>
<dbReference type="OrthoDB" id="9790194at2"/>
<proteinExistence type="predicted"/>
<dbReference type="Gene3D" id="3.40.30.10">
    <property type="entry name" value="Glutaredoxin"/>
    <property type="match status" value="1"/>
</dbReference>
<dbReference type="GO" id="GO:0016491">
    <property type="term" value="F:oxidoreductase activity"/>
    <property type="evidence" value="ECO:0007669"/>
    <property type="project" value="InterPro"/>
</dbReference>
<dbReference type="InterPro" id="IPR036249">
    <property type="entry name" value="Thioredoxin-like_sf"/>
</dbReference>
<dbReference type="CDD" id="cd02966">
    <property type="entry name" value="TlpA_like_family"/>
    <property type="match status" value="1"/>
</dbReference>
<dbReference type="InterPro" id="IPR050553">
    <property type="entry name" value="Thioredoxin_ResA/DsbE_sf"/>
</dbReference>
<dbReference type="PANTHER" id="PTHR42852:SF13">
    <property type="entry name" value="PROTEIN DIPZ"/>
    <property type="match status" value="1"/>
</dbReference>
<dbReference type="STRING" id="1229780.BN381_310055"/>
<name>R4YZ94_9ACTN</name>
<dbReference type="PANTHER" id="PTHR42852">
    <property type="entry name" value="THIOL:DISULFIDE INTERCHANGE PROTEIN DSBE"/>
    <property type="match status" value="1"/>
</dbReference>
<feature type="domain" description="Thioredoxin" evidence="3">
    <location>
        <begin position="70"/>
        <end position="209"/>
    </location>
</feature>
<gene>
    <name evidence="4" type="ORF">BN381_310055</name>
</gene>
<dbReference type="Proteomes" id="UP000018291">
    <property type="component" value="Unassembled WGS sequence"/>
</dbReference>
<evidence type="ECO:0000259" key="3">
    <source>
        <dbReference type="PROSITE" id="PS51352"/>
    </source>
</evidence>
<dbReference type="InterPro" id="IPR017937">
    <property type="entry name" value="Thioredoxin_CS"/>
</dbReference>
<keyword evidence="2" id="KW-1133">Transmembrane helix</keyword>
<dbReference type="PROSITE" id="PS51352">
    <property type="entry name" value="THIOREDOXIN_2"/>
    <property type="match status" value="1"/>
</dbReference>
<reference evidence="4 5" key="1">
    <citation type="journal article" date="2013" name="ISME J.">
        <title>Metabolic model for the filamentous 'Candidatus Microthrix parvicella' based on genomic and metagenomic analyses.</title>
        <authorList>
            <person name="Jon McIlroy S."/>
            <person name="Kristiansen R."/>
            <person name="Albertsen M."/>
            <person name="Michael Karst S."/>
            <person name="Rossetti S."/>
            <person name="Lund Nielsen J."/>
            <person name="Tandoi V."/>
            <person name="James Seviour R."/>
            <person name="Nielsen P.H."/>
        </authorList>
    </citation>
    <scope>NUCLEOTIDE SEQUENCE [LARGE SCALE GENOMIC DNA]</scope>
    <source>
        <strain evidence="4 5">RN1</strain>
    </source>
</reference>
<dbReference type="eggNOG" id="COG0526">
    <property type="taxonomic scope" value="Bacteria"/>
</dbReference>
<evidence type="ECO:0000313" key="4">
    <source>
        <dbReference type="EMBL" id="CCM63959.1"/>
    </source>
</evidence>
<feature type="region of interest" description="Disordered" evidence="1">
    <location>
        <begin position="59"/>
        <end position="86"/>
    </location>
</feature>
<dbReference type="AlphaFoldDB" id="R4YZ94"/>
<feature type="transmembrane region" description="Helical" evidence="2">
    <location>
        <begin position="38"/>
        <end position="56"/>
    </location>
</feature>
<comment type="caution">
    <text evidence="4">The sequence shown here is derived from an EMBL/GenBank/DDBJ whole genome shotgun (WGS) entry which is preliminary data.</text>
</comment>
<dbReference type="InterPro" id="IPR013766">
    <property type="entry name" value="Thioredoxin_domain"/>
</dbReference>
<dbReference type="EMBL" id="CANL01000025">
    <property type="protein sequence ID" value="CCM63959.1"/>
    <property type="molecule type" value="Genomic_DNA"/>
</dbReference>
<dbReference type="HOGENOM" id="CLU_042529_11_2_11"/>
<evidence type="ECO:0000313" key="5">
    <source>
        <dbReference type="Proteomes" id="UP000018291"/>
    </source>
</evidence>
<organism evidence="4 5">
    <name type="scientific">Candidatus Neomicrothrix parvicella RN1</name>
    <dbReference type="NCBI Taxonomy" id="1229780"/>
    <lineage>
        <taxon>Bacteria</taxon>
        <taxon>Bacillati</taxon>
        <taxon>Actinomycetota</taxon>
        <taxon>Acidimicrobiia</taxon>
        <taxon>Acidimicrobiales</taxon>
        <taxon>Microthrixaceae</taxon>
        <taxon>Candidatus Neomicrothrix</taxon>
    </lineage>
</organism>
<dbReference type="InterPro" id="IPR000866">
    <property type="entry name" value="AhpC/TSA"/>
</dbReference>
<feature type="compositionally biased region" description="Basic and acidic residues" evidence="1">
    <location>
        <begin position="8"/>
        <end position="31"/>
    </location>
</feature>
<dbReference type="PROSITE" id="PS00194">
    <property type="entry name" value="THIOREDOXIN_1"/>
    <property type="match status" value="1"/>
</dbReference>
<dbReference type="RefSeq" id="WP_012227348.1">
    <property type="nucleotide sequence ID" value="NZ_HG422565.1"/>
</dbReference>